<evidence type="ECO:0000313" key="1">
    <source>
        <dbReference type="EMBL" id="OEJ64558.1"/>
    </source>
</evidence>
<dbReference type="Proteomes" id="UP000095347">
    <property type="component" value="Unassembled WGS sequence"/>
</dbReference>
<organism evidence="1 2">
    <name type="scientific">Magnetovibrio blakemorei</name>
    <dbReference type="NCBI Taxonomy" id="28181"/>
    <lineage>
        <taxon>Bacteria</taxon>
        <taxon>Pseudomonadati</taxon>
        <taxon>Pseudomonadota</taxon>
        <taxon>Alphaproteobacteria</taxon>
        <taxon>Rhodospirillales</taxon>
        <taxon>Magnetovibrionaceae</taxon>
        <taxon>Magnetovibrio</taxon>
    </lineage>
</organism>
<dbReference type="Pfam" id="PF11236">
    <property type="entry name" value="DUF3037"/>
    <property type="match status" value="1"/>
</dbReference>
<dbReference type="STRING" id="28181.BEN30_16145"/>
<proteinExistence type="predicted"/>
<dbReference type="RefSeq" id="WP_069959202.1">
    <property type="nucleotide sequence ID" value="NZ_MCGG01000068.1"/>
</dbReference>
<keyword evidence="2" id="KW-1185">Reference proteome</keyword>
<sequence length="266" mass="30699">MKKVQAYYSILQFCPEPARLEYVNVGIFLFCQDKQYVGVKFSETPRRVEKLYGPQNHAFFNTLKDAFSERVRVEFSQFQERSLIERFASMRANQLRMSKLLPMSVLDPDKDLSELFYELVGVEKPNSRRSSVRSKLKNIFKDAGVLDFLDEPEPVSLPEFGIDVSVPFGYQNGSYNLIDPVRLDHDAPADALKEAGKRAIEGKWLEAHFSNEQAKKRLVVVGDFDKQPDNFYRAVLDLMSEHKVSLHRLDALDSLLTDIKQHMPHH</sequence>
<accession>A0A1E5Q3W7</accession>
<dbReference type="AlphaFoldDB" id="A0A1E5Q3W7"/>
<protein>
    <recommendedName>
        <fullName evidence="3">DUF3037 domain-containing protein</fullName>
    </recommendedName>
</protein>
<gene>
    <name evidence="1" type="ORF">BEN30_16145</name>
</gene>
<dbReference type="OrthoDB" id="8376207at2"/>
<comment type="caution">
    <text evidence="1">The sequence shown here is derived from an EMBL/GenBank/DDBJ whole genome shotgun (WGS) entry which is preliminary data.</text>
</comment>
<evidence type="ECO:0008006" key="3">
    <source>
        <dbReference type="Google" id="ProtNLM"/>
    </source>
</evidence>
<dbReference type="EMBL" id="MCGG01000068">
    <property type="protein sequence ID" value="OEJ64558.1"/>
    <property type="molecule type" value="Genomic_DNA"/>
</dbReference>
<name>A0A1E5Q3W7_9PROT</name>
<dbReference type="InterPro" id="IPR021398">
    <property type="entry name" value="DUF3037"/>
</dbReference>
<reference evidence="2" key="1">
    <citation type="submission" date="2016-07" db="EMBL/GenBank/DDBJ databases">
        <authorList>
            <person name="Florea S."/>
            <person name="Webb J.S."/>
            <person name="Jaromczyk J."/>
            <person name="Schardl C.L."/>
        </authorList>
    </citation>
    <scope>NUCLEOTIDE SEQUENCE [LARGE SCALE GENOMIC DNA]</scope>
    <source>
        <strain evidence="2">MV-1</strain>
    </source>
</reference>
<evidence type="ECO:0000313" key="2">
    <source>
        <dbReference type="Proteomes" id="UP000095347"/>
    </source>
</evidence>